<dbReference type="SMART" id="SM00862">
    <property type="entry name" value="Trans_reg_C"/>
    <property type="match status" value="1"/>
</dbReference>
<keyword evidence="3" id="KW-0805">Transcription regulation</keyword>
<dbReference type="RefSeq" id="WP_068773155.1">
    <property type="nucleotide sequence ID" value="NZ_CP109796.1"/>
</dbReference>
<dbReference type="InterPro" id="IPR001867">
    <property type="entry name" value="OmpR/PhoB-type_DNA-bd"/>
</dbReference>
<gene>
    <name evidence="10" type="ORF">AW736_25795</name>
</gene>
<evidence type="ECO:0000256" key="7">
    <source>
        <dbReference type="PROSITE-ProRule" id="PRU01091"/>
    </source>
</evidence>
<evidence type="ECO:0000259" key="9">
    <source>
        <dbReference type="PROSITE" id="PS51755"/>
    </source>
</evidence>
<dbReference type="InterPro" id="IPR036388">
    <property type="entry name" value="WH-like_DNA-bd_sf"/>
</dbReference>
<dbReference type="CDD" id="cd00383">
    <property type="entry name" value="trans_reg_C"/>
    <property type="match status" value="1"/>
</dbReference>
<dbReference type="GO" id="GO:0000156">
    <property type="term" value="F:phosphorelay response regulator activity"/>
    <property type="evidence" value="ECO:0007669"/>
    <property type="project" value="TreeGrafter"/>
</dbReference>
<feature type="domain" description="OmpR/PhoB-type" evidence="9">
    <location>
        <begin position="145"/>
        <end position="241"/>
    </location>
</feature>
<name>A0A178IAC9_9BACT</name>
<dbReference type="STRING" id="1184151.AW736_25795"/>
<protein>
    <submittedName>
        <fullName evidence="10">ArsR family transcriptional regulator</fullName>
    </submittedName>
</protein>
<feature type="modified residue" description="4-aspartylphosphate" evidence="6">
    <location>
        <position position="59"/>
    </location>
</feature>
<dbReference type="Proteomes" id="UP000078486">
    <property type="component" value="Unassembled WGS sequence"/>
</dbReference>
<dbReference type="GO" id="GO:0005829">
    <property type="term" value="C:cytosol"/>
    <property type="evidence" value="ECO:0007669"/>
    <property type="project" value="TreeGrafter"/>
</dbReference>
<dbReference type="SUPFAM" id="SSF52172">
    <property type="entry name" value="CheY-like"/>
    <property type="match status" value="1"/>
</dbReference>
<dbReference type="SUPFAM" id="SSF46894">
    <property type="entry name" value="C-terminal effector domain of the bipartite response regulators"/>
    <property type="match status" value="1"/>
</dbReference>
<reference evidence="10 11" key="1">
    <citation type="submission" date="2016-01" db="EMBL/GenBank/DDBJ databases">
        <title>High potential of lignocellulose degradation of a new Verrucomicrobia species.</title>
        <authorList>
            <person name="Wang Y."/>
            <person name="Shi Y."/>
            <person name="Qiu Z."/>
            <person name="Liu S."/>
            <person name="Yang H."/>
        </authorList>
    </citation>
    <scope>NUCLEOTIDE SEQUENCE [LARGE SCALE GENOMIC DNA]</scope>
    <source>
        <strain evidence="10 11">TSB47</strain>
    </source>
</reference>
<dbReference type="PANTHER" id="PTHR48111">
    <property type="entry name" value="REGULATOR OF RPOS"/>
    <property type="match status" value="1"/>
</dbReference>
<dbReference type="InterPro" id="IPR016032">
    <property type="entry name" value="Sig_transdc_resp-reg_C-effctor"/>
</dbReference>
<proteinExistence type="predicted"/>
<evidence type="ECO:0000313" key="11">
    <source>
        <dbReference type="Proteomes" id="UP000078486"/>
    </source>
</evidence>
<evidence type="ECO:0000256" key="2">
    <source>
        <dbReference type="ARBA" id="ARBA00023012"/>
    </source>
</evidence>
<feature type="domain" description="Response regulatory" evidence="8">
    <location>
        <begin position="10"/>
        <end position="126"/>
    </location>
</feature>
<evidence type="ECO:0000259" key="8">
    <source>
        <dbReference type="PROSITE" id="PS50110"/>
    </source>
</evidence>
<organism evidence="10 11">
    <name type="scientific">Termitidicoccus mucosus</name>
    <dbReference type="NCBI Taxonomy" id="1184151"/>
    <lineage>
        <taxon>Bacteria</taxon>
        <taxon>Pseudomonadati</taxon>
        <taxon>Verrucomicrobiota</taxon>
        <taxon>Opitutia</taxon>
        <taxon>Opitutales</taxon>
        <taxon>Opitutaceae</taxon>
        <taxon>Termitidicoccus</taxon>
    </lineage>
</organism>
<dbReference type="FunFam" id="1.10.10.10:FF:000005">
    <property type="entry name" value="Two-component system response regulator"/>
    <property type="match status" value="1"/>
</dbReference>
<evidence type="ECO:0000256" key="5">
    <source>
        <dbReference type="ARBA" id="ARBA00023163"/>
    </source>
</evidence>
<dbReference type="OrthoDB" id="9778145at2"/>
<dbReference type="Gene3D" id="3.40.50.2300">
    <property type="match status" value="1"/>
</dbReference>
<keyword evidence="11" id="KW-1185">Reference proteome</keyword>
<dbReference type="GO" id="GO:0032993">
    <property type="term" value="C:protein-DNA complex"/>
    <property type="evidence" value="ECO:0007669"/>
    <property type="project" value="TreeGrafter"/>
</dbReference>
<evidence type="ECO:0000256" key="6">
    <source>
        <dbReference type="PROSITE-ProRule" id="PRU00169"/>
    </source>
</evidence>
<dbReference type="InterPro" id="IPR001789">
    <property type="entry name" value="Sig_transdc_resp-reg_receiver"/>
</dbReference>
<accession>A0A178IAC9</accession>
<evidence type="ECO:0000313" key="10">
    <source>
        <dbReference type="EMBL" id="OAM86982.1"/>
    </source>
</evidence>
<dbReference type="SMART" id="SM00448">
    <property type="entry name" value="REC"/>
    <property type="match status" value="1"/>
</dbReference>
<dbReference type="InterPro" id="IPR039420">
    <property type="entry name" value="WalR-like"/>
</dbReference>
<dbReference type="PANTHER" id="PTHR48111:SF1">
    <property type="entry name" value="TWO-COMPONENT RESPONSE REGULATOR ORR33"/>
    <property type="match status" value="1"/>
</dbReference>
<dbReference type="GO" id="GO:0006355">
    <property type="term" value="P:regulation of DNA-templated transcription"/>
    <property type="evidence" value="ECO:0007669"/>
    <property type="project" value="InterPro"/>
</dbReference>
<dbReference type="EMBL" id="LRRQ01000190">
    <property type="protein sequence ID" value="OAM86982.1"/>
    <property type="molecule type" value="Genomic_DNA"/>
</dbReference>
<keyword evidence="5" id="KW-0804">Transcription</keyword>
<sequence length="250" mass="27851">MTSADLKAKKVLIVDDEADVTDLVAYNLRAKGCTVETLNDPTSSIGVARSFLPDLVILDVMMPDLSGVQICKMLRADPQLKNVPVIFLTAKAEEHDRVQGLEIGADDYICKPFSTKELTLRIQSILRRSAAGITTAAAPSSPSSATRHQVGDINLDVERHAVTVHGQPIELTATEFKLLQLLMERRGRVQTREHLLLNVWNYETEIETRTVDTHIRRLREKLGTEADWIETIRGVGYRLAERRVTNSPAA</sequence>
<keyword evidence="2" id="KW-0902">Two-component regulatory system</keyword>
<dbReference type="AlphaFoldDB" id="A0A178IAC9"/>
<evidence type="ECO:0000256" key="1">
    <source>
        <dbReference type="ARBA" id="ARBA00022553"/>
    </source>
</evidence>
<dbReference type="Gene3D" id="1.10.10.10">
    <property type="entry name" value="Winged helix-like DNA-binding domain superfamily/Winged helix DNA-binding domain"/>
    <property type="match status" value="1"/>
</dbReference>
<evidence type="ECO:0000256" key="3">
    <source>
        <dbReference type="ARBA" id="ARBA00023015"/>
    </source>
</evidence>
<dbReference type="Pfam" id="PF00072">
    <property type="entry name" value="Response_reg"/>
    <property type="match status" value="1"/>
</dbReference>
<dbReference type="GO" id="GO:0000976">
    <property type="term" value="F:transcription cis-regulatory region binding"/>
    <property type="evidence" value="ECO:0007669"/>
    <property type="project" value="TreeGrafter"/>
</dbReference>
<keyword evidence="1 6" id="KW-0597">Phosphoprotein</keyword>
<dbReference type="Pfam" id="PF00486">
    <property type="entry name" value="Trans_reg_C"/>
    <property type="match status" value="1"/>
</dbReference>
<feature type="DNA-binding region" description="OmpR/PhoB-type" evidence="7">
    <location>
        <begin position="145"/>
        <end position="241"/>
    </location>
</feature>
<keyword evidence="4 7" id="KW-0238">DNA-binding</keyword>
<comment type="caution">
    <text evidence="10">The sequence shown here is derived from an EMBL/GenBank/DDBJ whole genome shotgun (WGS) entry which is preliminary data.</text>
</comment>
<dbReference type="PROSITE" id="PS50110">
    <property type="entry name" value="RESPONSE_REGULATORY"/>
    <property type="match status" value="1"/>
</dbReference>
<dbReference type="Gene3D" id="6.10.250.690">
    <property type="match status" value="1"/>
</dbReference>
<evidence type="ECO:0000256" key="4">
    <source>
        <dbReference type="ARBA" id="ARBA00023125"/>
    </source>
</evidence>
<dbReference type="PROSITE" id="PS51755">
    <property type="entry name" value="OMPR_PHOB"/>
    <property type="match status" value="1"/>
</dbReference>
<dbReference type="InterPro" id="IPR011006">
    <property type="entry name" value="CheY-like_superfamily"/>
</dbReference>